<keyword evidence="4" id="KW-1185">Reference proteome</keyword>
<accession>A0AA41YUQ3</accession>
<dbReference type="AlphaFoldDB" id="A0AA41YUQ3"/>
<sequence length="818" mass="89072">MIEAYEPLPGVLDECVDRDGRIRPHWRRFFELFTALPSAELMRRVASADRHMRDTGVTYRTYGDADDRPWPISPVPLLIDAAEWSTIAAGVAQRARLAEAVLADVFGPSRLVREGLLPAAAVAGSPDFLHPAVGVMPTGHRFLSLYAVDLGRGPDGRWWVLGDRTQAPSGAGYALENRLALSRAFADLYGSMNIERLAPFFQAFRDGLSQLAERVEPRICLWTPGPLSETYFEHAYLARYLGFLLVEGGDLVVRDEQVHIRTVAGLKRADVLLRRVDADYADPLELNGRSRLGVAGLMEAVRGGRVAIANALGAGLVEGRALMSFLPQLAQPTIAEDLLLPSLATFWGGTKAGHEAAVERLDTMVSGAFRERIPGLGLDRPTLGGELSSEQRVHLRRLMQDRAIDYAAQDVARLSTTPVWDGTRFVPRPFVLRVFAAATADGWRVMPGGFCRVASRADATAISMSTGVQSADVWVLADQPVESVTLLPSSGTVRIRRLLGNLPSRAADNLFWLGRYLERTEGTLRIVRCLSGRMIEACGRGQAGGLTLALGKLVDLLVRWGALSPGPPGGAARLQSAVYDPDRFGSALALAREVRRTASTIRERLSVDTTRLIHDLVTHLSVPMAEQAREADLFEGADRALQLIAAISGLGQENVNRVAGWRFLEMGRRIERAVATCRFARSFAGEPGPAESLDVLLDLIDSQITYRSRYLIGVALAPIRDMALLDPYNPRSVTFQIDRLAEHLAALPVLRGDGLIERPHSLVRQVATFVATTDAHSVDGAVIDRIEGDVMALSGAIADRYFLQGASAARADKWTGLG</sequence>
<evidence type="ECO:0000313" key="4">
    <source>
        <dbReference type="Proteomes" id="UP001165667"/>
    </source>
</evidence>
<feature type="domain" description="Circularly permuted ATP-grasp type 2" evidence="2">
    <location>
        <begin position="76"/>
        <end position="454"/>
    </location>
</feature>
<evidence type="ECO:0000259" key="2">
    <source>
        <dbReference type="Pfam" id="PF14403"/>
    </source>
</evidence>
<dbReference type="Gene3D" id="3.40.50.11290">
    <property type="match status" value="1"/>
</dbReference>
<dbReference type="SUPFAM" id="SSF56059">
    <property type="entry name" value="Glutathione synthetase ATP-binding domain-like"/>
    <property type="match status" value="1"/>
</dbReference>
<dbReference type="PANTHER" id="PTHR34595:SF2">
    <property type="entry name" value="BLR2978 PROTEIN"/>
    <property type="match status" value="1"/>
</dbReference>
<dbReference type="EMBL" id="JAMOIM010000006">
    <property type="protein sequence ID" value="MCW6508484.1"/>
    <property type="molecule type" value="Genomic_DNA"/>
</dbReference>
<name>A0AA41YUQ3_9HYPH</name>
<comment type="caution">
    <text evidence="3">The sequence shown here is derived from an EMBL/GenBank/DDBJ whole genome shotgun (WGS) entry which is preliminary data.</text>
</comment>
<dbReference type="RefSeq" id="WP_282584856.1">
    <property type="nucleotide sequence ID" value="NZ_JAMOIM010000006.1"/>
</dbReference>
<protein>
    <submittedName>
        <fullName evidence="3">Circularly permuted type 2 ATP-grasp protein</fullName>
    </submittedName>
</protein>
<reference evidence="3" key="1">
    <citation type="submission" date="2022-05" db="EMBL/GenBank/DDBJ databases">
        <authorList>
            <person name="Pankratov T."/>
        </authorList>
    </citation>
    <scope>NUCLEOTIDE SEQUENCE</scope>
    <source>
        <strain evidence="3">BP6-180914</strain>
    </source>
</reference>
<evidence type="ECO:0000259" key="1">
    <source>
        <dbReference type="Pfam" id="PF04168"/>
    </source>
</evidence>
<organism evidence="3 4">
    <name type="scientific">Lichenifustis flavocetrariae</name>
    <dbReference type="NCBI Taxonomy" id="2949735"/>
    <lineage>
        <taxon>Bacteria</taxon>
        <taxon>Pseudomonadati</taxon>
        <taxon>Pseudomonadota</taxon>
        <taxon>Alphaproteobacteria</taxon>
        <taxon>Hyphomicrobiales</taxon>
        <taxon>Lichenihabitantaceae</taxon>
        <taxon>Lichenifustis</taxon>
    </lineage>
</organism>
<dbReference type="PANTHER" id="PTHR34595">
    <property type="entry name" value="BLR5612 PROTEIN"/>
    <property type="match status" value="1"/>
</dbReference>
<dbReference type="InterPro" id="IPR051680">
    <property type="entry name" value="ATP-dep_Glu-Cys_Ligase-2"/>
</dbReference>
<dbReference type="InterPro" id="IPR025841">
    <property type="entry name" value="CP_ATPgrasp_2"/>
</dbReference>
<dbReference type="Pfam" id="PF14403">
    <property type="entry name" value="CP_ATPgrasp_2"/>
    <property type="match status" value="1"/>
</dbReference>
<proteinExistence type="predicted"/>
<dbReference type="Pfam" id="PF04168">
    <property type="entry name" value="Alpha-E"/>
    <property type="match status" value="1"/>
</dbReference>
<feature type="domain" description="DUF403" evidence="1">
    <location>
        <begin position="502"/>
        <end position="802"/>
    </location>
</feature>
<dbReference type="Proteomes" id="UP001165667">
    <property type="component" value="Unassembled WGS sequence"/>
</dbReference>
<dbReference type="InterPro" id="IPR007296">
    <property type="entry name" value="DUF403"/>
</dbReference>
<evidence type="ECO:0000313" key="3">
    <source>
        <dbReference type="EMBL" id="MCW6508484.1"/>
    </source>
</evidence>
<gene>
    <name evidence="3" type="ORF">M8523_10690</name>
</gene>